<evidence type="ECO:0000259" key="8">
    <source>
        <dbReference type="PROSITE" id="PS51721"/>
    </source>
</evidence>
<proteinExistence type="predicted"/>
<evidence type="ECO:0000256" key="1">
    <source>
        <dbReference type="ARBA" id="ARBA00004496"/>
    </source>
</evidence>
<dbReference type="PANTHER" id="PTHR45709:SF2">
    <property type="entry name" value="LARGE SUBUNIT GTPASE 1 HOMOLOG"/>
    <property type="match status" value="1"/>
</dbReference>
<evidence type="ECO:0000256" key="6">
    <source>
        <dbReference type="ARBA" id="ARBA00040145"/>
    </source>
</evidence>
<evidence type="ECO:0000256" key="3">
    <source>
        <dbReference type="ARBA" id="ARBA00022741"/>
    </source>
</evidence>
<evidence type="ECO:0000313" key="9">
    <source>
        <dbReference type="EMBL" id="PFX23487.1"/>
    </source>
</evidence>
<protein>
    <recommendedName>
        <fullName evidence="6">Large subunit GTPase 1 homolog</fullName>
    </recommendedName>
</protein>
<dbReference type="Proteomes" id="UP000225706">
    <property type="component" value="Unassembled WGS sequence"/>
</dbReference>
<dbReference type="GO" id="GO:0005525">
    <property type="term" value="F:GTP binding"/>
    <property type="evidence" value="ECO:0007669"/>
    <property type="project" value="UniProtKB-KW"/>
</dbReference>
<keyword evidence="5" id="KW-0342">GTP-binding</keyword>
<comment type="caution">
    <text evidence="9">The sequence shown here is derived from an EMBL/GenBank/DDBJ whole genome shotgun (WGS) entry which is preliminary data.</text>
</comment>
<dbReference type="AlphaFoldDB" id="A0A2B4S4G2"/>
<keyword evidence="2" id="KW-0963">Cytoplasm</keyword>
<dbReference type="Pfam" id="PF01926">
    <property type="entry name" value="MMR_HSR1"/>
    <property type="match status" value="1"/>
</dbReference>
<gene>
    <name evidence="9" type="primary">Lsg1</name>
    <name evidence="9" type="ORF">AWC38_SpisGene11953</name>
</gene>
<dbReference type="EMBL" id="LSMT01000206">
    <property type="protein sequence ID" value="PFX23487.1"/>
    <property type="molecule type" value="Genomic_DNA"/>
</dbReference>
<dbReference type="InterPro" id="IPR030378">
    <property type="entry name" value="G_CP_dom"/>
</dbReference>
<dbReference type="GO" id="GO:0005829">
    <property type="term" value="C:cytosol"/>
    <property type="evidence" value="ECO:0007669"/>
    <property type="project" value="TreeGrafter"/>
</dbReference>
<evidence type="ECO:0000256" key="5">
    <source>
        <dbReference type="ARBA" id="ARBA00023134"/>
    </source>
</evidence>
<keyword evidence="10" id="KW-1185">Reference proteome</keyword>
<accession>A0A2B4S4G2</accession>
<feature type="compositionally biased region" description="Polar residues" evidence="7">
    <location>
        <begin position="382"/>
        <end position="402"/>
    </location>
</feature>
<reference evidence="10" key="1">
    <citation type="journal article" date="2017" name="bioRxiv">
        <title>Comparative analysis of the genomes of Stylophora pistillata and Acropora digitifera provides evidence for extensive differences between species of corals.</title>
        <authorList>
            <person name="Voolstra C.R."/>
            <person name="Li Y."/>
            <person name="Liew Y.J."/>
            <person name="Baumgarten S."/>
            <person name="Zoccola D."/>
            <person name="Flot J.-F."/>
            <person name="Tambutte S."/>
            <person name="Allemand D."/>
            <person name="Aranda M."/>
        </authorList>
    </citation>
    <scope>NUCLEOTIDE SEQUENCE [LARGE SCALE GENOMIC DNA]</scope>
</reference>
<feature type="region of interest" description="Disordered" evidence="7">
    <location>
        <begin position="381"/>
        <end position="405"/>
    </location>
</feature>
<dbReference type="PANTHER" id="PTHR45709">
    <property type="entry name" value="LARGE SUBUNIT GTPASE 1 HOMOLOG-RELATED"/>
    <property type="match status" value="1"/>
</dbReference>
<comment type="subcellular location">
    <subcellularLocation>
        <location evidence="1">Cytoplasm</location>
    </subcellularLocation>
</comment>
<feature type="compositionally biased region" description="Acidic residues" evidence="7">
    <location>
        <begin position="259"/>
        <end position="287"/>
    </location>
</feature>
<dbReference type="InterPro" id="IPR006073">
    <property type="entry name" value="GTP-bd"/>
</dbReference>
<evidence type="ECO:0000313" key="10">
    <source>
        <dbReference type="Proteomes" id="UP000225706"/>
    </source>
</evidence>
<keyword evidence="3" id="KW-0547">Nucleotide-binding</keyword>
<dbReference type="InterPro" id="IPR027417">
    <property type="entry name" value="P-loop_NTPase"/>
</dbReference>
<dbReference type="InterPro" id="IPR043358">
    <property type="entry name" value="GNL1-like"/>
</dbReference>
<sequence>MILFQFFLMKMGKKNQNALGKSIIKHSAKSRGNIKHANSWLHSSEVDNEAGPNLQSITEQSALDDFLATAELAGTEFAAEKLNTTIVTPGSNLGLLSSETAAAIKQAQRENQHFLRIPRRPNWNEHMTAEELDQLEKESFLEWRRHLAQLQEKEYILLTPFERNLGFWRQLWRVIERSDVVVQIVDARNPLLFRCEDLENYVKEVYPKKCNLLLVNKADLLSPEQRYSWSRYFRNVGLPVAFWSAQQENERLSVLNAASEEEEEEENSEQDEEKIEGVEDNELEEYEEQSATLWSKLSQMTFENDDQQDTLQDPSAVPRTDKVSLTSHDNLSEDKCEYLMLSSQSTIDTDLKHLGSNVQDKGDSSLYSCQSDLCLDAEQEKQPSVNAKTESVSGHDSVSEISSMKGLKELKTTDDSIDPSVENASEVTDQSNADVESFDDEFSAKLLTRDELLALFKILHMKKIQETVGDSHSILTTVGLVGYPNVGKSSTINTLLNDKKVPVSATPGRTKHFQTLFVNDEVLLCDCPGLVFPSFVSTKADMILNGILPIDQMRDHVPAVSLLCQRIPRGVLEIVYGINIALPQEGEDPNRAPYAEELLYAYGYTRGFMTSHGIPDESRSARYVLKDYVKGKLLYCIAPPGQHESEFQKIGYKLQSVADIEWKDKQAKQRALKQTSDVDKKFFKQQGQVRWFTRGFHATESSQYGAAIPAQEGNAGMPYKPWKKHYNRNKREKLRRLVKK</sequence>
<name>A0A2B4S4G2_STYPI</name>
<dbReference type="STRING" id="50429.A0A2B4S4G2"/>
<feature type="region of interest" description="Disordered" evidence="7">
    <location>
        <begin position="258"/>
        <end position="287"/>
    </location>
</feature>
<feature type="domain" description="CP-type G" evidence="8">
    <location>
        <begin position="168"/>
        <end position="533"/>
    </location>
</feature>
<dbReference type="GO" id="GO:0003924">
    <property type="term" value="F:GTPase activity"/>
    <property type="evidence" value="ECO:0007669"/>
    <property type="project" value="InterPro"/>
</dbReference>
<dbReference type="Gene3D" id="3.40.50.300">
    <property type="entry name" value="P-loop containing nucleotide triphosphate hydrolases"/>
    <property type="match status" value="2"/>
</dbReference>
<feature type="region of interest" description="Disordered" evidence="7">
    <location>
        <begin position="304"/>
        <end position="328"/>
    </location>
</feature>
<dbReference type="SUPFAM" id="SSF52540">
    <property type="entry name" value="P-loop containing nucleoside triphosphate hydrolases"/>
    <property type="match status" value="1"/>
</dbReference>
<evidence type="ECO:0000256" key="4">
    <source>
        <dbReference type="ARBA" id="ARBA00022801"/>
    </source>
</evidence>
<evidence type="ECO:0000256" key="7">
    <source>
        <dbReference type="SAM" id="MobiDB-lite"/>
    </source>
</evidence>
<dbReference type="GO" id="GO:0000054">
    <property type="term" value="P:ribosomal subunit export from nucleus"/>
    <property type="evidence" value="ECO:0007669"/>
    <property type="project" value="TreeGrafter"/>
</dbReference>
<keyword evidence="4" id="KW-0378">Hydrolase</keyword>
<dbReference type="PROSITE" id="PS51721">
    <property type="entry name" value="G_CP"/>
    <property type="match status" value="1"/>
</dbReference>
<evidence type="ECO:0000256" key="2">
    <source>
        <dbReference type="ARBA" id="ARBA00022490"/>
    </source>
</evidence>
<dbReference type="OrthoDB" id="61815at2759"/>
<organism evidence="9 10">
    <name type="scientific">Stylophora pistillata</name>
    <name type="common">Smooth cauliflower coral</name>
    <dbReference type="NCBI Taxonomy" id="50429"/>
    <lineage>
        <taxon>Eukaryota</taxon>
        <taxon>Metazoa</taxon>
        <taxon>Cnidaria</taxon>
        <taxon>Anthozoa</taxon>
        <taxon>Hexacorallia</taxon>
        <taxon>Scleractinia</taxon>
        <taxon>Astrocoeniina</taxon>
        <taxon>Pocilloporidae</taxon>
        <taxon>Stylophora</taxon>
    </lineage>
</organism>